<gene>
    <name evidence="2" type="ORF">K3T81_06625</name>
</gene>
<accession>A0AAW5B6D4</accession>
<sequence length="359" mass="41885">MLLKGIVLLCCKTLSVERTESATFHILTGKKSVQTVQDIHLYQLTKYYGVHRKLERTVYDRILKELHEEGFIIRDHTSLTLELTNQGEAWLQEIKEQLPLHYFNGLKFKSSAVLFLERLILLVQTFSNVGMNHFSFIPVLDNPLVENWVKEQYRLNKERISIYLNDLHSELLPLLQSIKGKEASIFVDRLSGHQYYGMSWEQLAKNYDMTIEDVQILLTGISHKMVHQILENKASFPLLYQVIEEGNNKRLMTESAYKTYQLLEKDYSIENIALVRNLRINTIQDHLVEIALYQMDFPIERYVPSDIQKDILAAIEKASSNKLKEIKGLTELDTTYFQIRLFMAGIDYVEQTGDINVYN</sequence>
<evidence type="ECO:0000313" key="2">
    <source>
        <dbReference type="EMBL" id="MCG3418817.1"/>
    </source>
</evidence>
<name>A0AAW5B6D4_9BACI</name>
<reference evidence="2 3" key="1">
    <citation type="journal article" date="2022" name="Evol. Bioinform. Online">
        <title>Draft Genome Sequence of Oceanobacillus jordanicus Strain GSFE11, a Halotolerant Plant Growth-Promoting Bacterial Endophyte Isolated From the Jordan Valley.</title>
        <authorList>
            <person name="Alhindi T."/>
            <person name="Albdaiwi R."/>
        </authorList>
    </citation>
    <scope>NUCLEOTIDE SEQUENCE [LARGE SCALE GENOMIC DNA]</scope>
    <source>
        <strain evidence="2 3">GSFE11</strain>
    </source>
</reference>
<dbReference type="PIRSF" id="PIRSF021350">
    <property type="entry name" value="UCP021350"/>
    <property type="match status" value="1"/>
</dbReference>
<dbReference type="InterPro" id="IPR029491">
    <property type="entry name" value="Helicase_HTH"/>
</dbReference>
<feature type="domain" description="Helicase Helix-turn-helix" evidence="1">
    <location>
        <begin position="255"/>
        <end position="343"/>
    </location>
</feature>
<dbReference type="InterPro" id="IPR008308">
    <property type="entry name" value="YpbB-like"/>
</dbReference>
<keyword evidence="3" id="KW-1185">Reference proteome</keyword>
<dbReference type="RefSeq" id="WP_159033250.1">
    <property type="nucleotide sequence ID" value="NZ_JAIFZM010000004.1"/>
</dbReference>
<dbReference type="AlphaFoldDB" id="A0AAW5B6D4"/>
<dbReference type="EMBL" id="JAIFZM010000004">
    <property type="protein sequence ID" value="MCG3418817.1"/>
    <property type="molecule type" value="Genomic_DNA"/>
</dbReference>
<dbReference type="Pfam" id="PF14493">
    <property type="entry name" value="HTH_40"/>
    <property type="match status" value="1"/>
</dbReference>
<proteinExistence type="predicted"/>
<protein>
    <submittedName>
        <fullName evidence="2">Helix-turn-helix domain-containing protein</fullName>
    </submittedName>
</protein>
<evidence type="ECO:0000313" key="3">
    <source>
        <dbReference type="Proteomes" id="UP001199631"/>
    </source>
</evidence>
<evidence type="ECO:0000259" key="1">
    <source>
        <dbReference type="Pfam" id="PF14493"/>
    </source>
</evidence>
<organism evidence="2 3">
    <name type="scientific">Oceanobacillus jordanicus</name>
    <dbReference type="NCBI Taxonomy" id="2867266"/>
    <lineage>
        <taxon>Bacteria</taxon>
        <taxon>Bacillati</taxon>
        <taxon>Bacillota</taxon>
        <taxon>Bacilli</taxon>
        <taxon>Bacillales</taxon>
        <taxon>Bacillaceae</taxon>
        <taxon>Oceanobacillus</taxon>
    </lineage>
</organism>
<dbReference type="Proteomes" id="UP001199631">
    <property type="component" value="Unassembled WGS sequence"/>
</dbReference>
<comment type="caution">
    <text evidence="2">The sequence shown here is derived from an EMBL/GenBank/DDBJ whole genome shotgun (WGS) entry which is preliminary data.</text>
</comment>